<proteinExistence type="predicted"/>
<evidence type="ECO:0000313" key="2">
    <source>
        <dbReference type="EMBL" id="KAF6130795.1"/>
    </source>
</evidence>
<protein>
    <submittedName>
        <fullName evidence="2">Uncharacterized protein</fullName>
    </submittedName>
</protein>
<sequence>MPGAESTSTVEHPPGPSGHGFLPRGSLPGGPPLPSGLSAHLHNCSGRGRLVQHPAQAVDVGLRAHAHGLLRPKLAWELLRSLTGIVDLQDNLGVLNRGTRNLVRSSPTVWLLLAASRVGTFSR</sequence>
<dbReference type="AlphaFoldDB" id="A0A834ERJ6"/>
<comment type="caution">
    <text evidence="2">The sequence shown here is derived from an EMBL/GenBank/DDBJ whole genome shotgun (WGS) entry which is preliminary data.</text>
</comment>
<evidence type="ECO:0000313" key="3">
    <source>
        <dbReference type="Proteomes" id="UP000664940"/>
    </source>
</evidence>
<evidence type="ECO:0000256" key="1">
    <source>
        <dbReference type="SAM" id="MobiDB-lite"/>
    </source>
</evidence>
<feature type="region of interest" description="Disordered" evidence="1">
    <location>
        <begin position="1"/>
        <end position="39"/>
    </location>
</feature>
<dbReference type="EMBL" id="JABVXQ010000001">
    <property type="protein sequence ID" value="KAF6130795.1"/>
    <property type="molecule type" value="Genomic_DNA"/>
</dbReference>
<name>A0A834ERJ6_9CHIR</name>
<dbReference type="Proteomes" id="UP000664940">
    <property type="component" value="Unassembled WGS sequence"/>
</dbReference>
<gene>
    <name evidence="2" type="ORF">HJG60_007773</name>
</gene>
<feature type="compositionally biased region" description="Polar residues" evidence="1">
    <location>
        <begin position="1"/>
        <end position="10"/>
    </location>
</feature>
<organism evidence="2 3">
    <name type="scientific">Phyllostomus discolor</name>
    <name type="common">pale spear-nosed bat</name>
    <dbReference type="NCBI Taxonomy" id="89673"/>
    <lineage>
        <taxon>Eukaryota</taxon>
        <taxon>Metazoa</taxon>
        <taxon>Chordata</taxon>
        <taxon>Craniata</taxon>
        <taxon>Vertebrata</taxon>
        <taxon>Euteleostomi</taxon>
        <taxon>Mammalia</taxon>
        <taxon>Eutheria</taxon>
        <taxon>Laurasiatheria</taxon>
        <taxon>Chiroptera</taxon>
        <taxon>Yangochiroptera</taxon>
        <taxon>Phyllostomidae</taxon>
        <taxon>Phyllostominae</taxon>
        <taxon>Phyllostomus</taxon>
    </lineage>
</organism>
<reference evidence="2 3" key="1">
    <citation type="journal article" date="2020" name="Nature">
        <title>Six reference-quality genomes reveal evolution of bat adaptations.</title>
        <authorList>
            <person name="Jebb D."/>
            <person name="Huang Z."/>
            <person name="Pippel M."/>
            <person name="Hughes G.M."/>
            <person name="Lavrichenko K."/>
            <person name="Devanna P."/>
            <person name="Winkler S."/>
            <person name="Jermiin L.S."/>
            <person name="Skirmuntt E.C."/>
            <person name="Katzourakis A."/>
            <person name="Burkitt-Gray L."/>
            <person name="Ray D.A."/>
            <person name="Sullivan K.A.M."/>
            <person name="Roscito J.G."/>
            <person name="Kirilenko B.M."/>
            <person name="Davalos L.M."/>
            <person name="Corthals A.P."/>
            <person name="Power M.L."/>
            <person name="Jones G."/>
            <person name="Ransome R.D."/>
            <person name="Dechmann D.K.N."/>
            <person name="Locatelli A.G."/>
            <person name="Puechmaille S.J."/>
            <person name="Fedrigo O."/>
            <person name="Jarvis E.D."/>
            <person name="Hiller M."/>
            <person name="Vernes S.C."/>
            <person name="Myers E.W."/>
            <person name="Teeling E.C."/>
        </authorList>
    </citation>
    <scope>NUCLEOTIDE SEQUENCE [LARGE SCALE GENOMIC DNA]</scope>
    <source>
        <strain evidence="2">Bat1K_MPI-CBG_1</strain>
    </source>
</reference>
<accession>A0A834ERJ6</accession>